<accession>A0A160V807</accession>
<dbReference type="InterPro" id="IPR000120">
    <property type="entry name" value="Amidase"/>
</dbReference>
<gene>
    <name evidence="2" type="ORF">MGWOODY_Clf2421</name>
</gene>
<dbReference type="GO" id="GO:0003824">
    <property type="term" value="F:catalytic activity"/>
    <property type="evidence" value="ECO:0007669"/>
    <property type="project" value="InterPro"/>
</dbReference>
<protein>
    <submittedName>
        <fullName evidence="2">Amidase clustered with urea ABC transporter and nitrile hydratase functions</fullName>
    </submittedName>
</protein>
<proteinExistence type="predicted"/>
<dbReference type="InterPro" id="IPR023631">
    <property type="entry name" value="Amidase_dom"/>
</dbReference>
<organism evidence="2">
    <name type="scientific">hydrothermal vent metagenome</name>
    <dbReference type="NCBI Taxonomy" id="652676"/>
    <lineage>
        <taxon>unclassified sequences</taxon>
        <taxon>metagenomes</taxon>
        <taxon>ecological metagenomes</taxon>
    </lineage>
</organism>
<dbReference type="SUPFAM" id="SSF75304">
    <property type="entry name" value="Amidase signature (AS) enzymes"/>
    <property type="match status" value="1"/>
</dbReference>
<dbReference type="PANTHER" id="PTHR11895">
    <property type="entry name" value="TRANSAMIDASE"/>
    <property type="match status" value="1"/>
</dbReference>
<dbReference type="Gene3D" id="3.90.1300.10">
    <property type="entry name" value="Amidase signature (AS) domain"/>
    <property type="match status" value="1"/>
</dbReference>
<dbReference type="EMBL" id="FAXA01000036">
    <property type="protein sequence ID" value="CUV01275.1"/>
    <property type="molecule type" value="Genomic_DNA"/>
</dbReference>
<dbReference type="PANTHER" id="PTHR11895:SF170">
    <property type="entry name" value="AMIDASE"/>
    <property type="match status" value="1"/>
</dbReference>
<reference evidence="2" key="1">
    <citation type="submission" date="2015-10" db="EMBL/GenBank/DDBJ databases">
        <authorList>
            <person name="Gilbert D.G."/>
        </authorList>
    </citation>
    <scope>NUCLEOTIDE SEQUENCE</scope>
</reference>
<dbReference type="Pfam" id="PF01425">
    <property type="entry name" value="Amidase"/>
    <property type="match status" value="1"/>
</dbReference>
<sequence length="519" mass="55074">MYAVPDVDEVVAVAKDLGIHLGPDEAVKYQKYLIEQLDQLDTFVQARLEEANPPMVSATREPGHRPSPEEDPLNAWMWKCRIEGSDEGLLAGKTVSYKDHVAVAGIPMSFGSFALEGFIPDFDATVVTRVLKEGGIIIGKNVMNGLSGGFGTGGAIGDYGRPLNPHNHDHVTGGSSAGSAAAVAAGEVDISFGGDQGGSIRIPAAYSGIVGHKPTFGLLSHFGIGFGSDQSIDYTGPMTRTVEDAAATLQATAGYDPYDPRQTRNVPTTIDILGGLTDGISGLRIGVLGEGFDDAEDDVRDLVMTAVDVLAEAGADVSKVSIPEHHDIWAAQAALTGEGALAVFKTGFFGAFTRTYYPASIIAAINKMWASQADVLTPRSKLSLIASEMSRRNYHGRVYAKAQNVRPTYIKAYDAALANVDVLVMPTCIMTAPKNHTPGSYLEAVEDNLATVNSKGSRNTLPFNYTGHPALALPVGKSSAGLPVSIQLVGRFFDDPLLMRAAYAYQQSTDWDNIIGVHS</sequence>
<evidence type="ECO:0000313" key="2">
    <source>
        <dbReference type="EMBL" id="CUV01275.1"/>
    </source>
</evidence>
<evidence type="ECO:0000259" key="1">
    <source>
        <dbReference type="Pfam" id="PF01425"/>
    </source>
</evidence>
<feature type="domain" description="Amidase" evidence="1">
    <location>
        <begin position="81"/>
        <end position="498"/>
    </location>
</feature>
<dbReference type="InterPro" id="IPR036928">
    <property type="entry name" value="AS_sf"/>
</dbReference>
<dbReference type="AlphaFoldDB" id="A0A160V807"/>
<name>A0A160V807_9ZZZZ</name>